<reference evidence="2 3" key="1">
    <citation type="journal article" date="2018" name="Nat. Ecol. Evol.">
        <title>Pezizomycetes genomes reveal the molecular basis of ectomycorrhizal truffle lifestyle.</title>
        <authorList>
            <person name="Murat C."/>
            <person name="Payen T."/>
            <person name="Noel B."/>
            <person name="Kuo A."/>
            <person name="Morin E."/>
            <person name="Chen J."/>
            <person name="Kohler A."/>
            <person name="Krizsan K."/>
            <person name="Balestrini R."/>
            <person name="Da Silva C."/>
            <person name="Montanini B."/>
            <person name="Hainaut M."/>
            <person name="Levati E."/>
            <person name="Barry K.W."/>
            <person name="Belfiori B."/>
            <person name="Cichocki N."/>
            <person name="Clum A."/>
            <person name="Dockter R.B."/>
            <person name="Fauchery L."/>
            <person name="Guy J."/>
            <person name="Iotti M."/>
            <person name="Le Tacon F."/>
            <person name="Lindquist E.A."/>
            <person name="Lipzen A."/>
            <person name="Malagnac F."/>
            <person name="Mello A."/>
            <person name="Molinier V."/>
            <person name="Miyauchi S."/>
            <person name="Poulain J."/>
            <person name="Riccioni C."/>
            <person name="Rubini A."/>
            <person name="Sitrit Y."/>
            <person name="Splivallo R."/>
            <person name="Traeger S."/>
            <person name="Wang M."/>
            <person name="Zifcakova L."/>
            <person name="Wipf D."/>
            <person name="Zambonelli A."/>
            <person name="Paolocci F."/>
            <person name="Nowrousian M."/>
            <person name="Ottonello S."/>
            <person name="Baldrian P."/>
            <person name="Spatafora J.W."/>
            <person name="Henrissat B."/>
            <person name="Nagy L.G."/>
            <person name="Aury J.M."/>
            <person name="Wincker P."/>
            <person name="Grigoriev I.V."/>
            <person name="Bonfante P."/>
            <person name="Martin F.M."/>
        </authorList>
    </citation>
    <scope>NUCLEOTIDE SEQUENCE [LARGE SCALE GENOMIC DNA]</scope>
    <source>
        <strain evidence="2 3">RN42</strain>
    </source>
</reference>
<dbReference type="EMBL" id="ML119679">
    <property type="protein sequence ID" value="RPA81474.1"/>
    <property type="molecule type" value="Genomic_DNA"/>
</dbReference>
<feature type="region of interest" description="Disordered" evidence="1">
    <location>
        <begin position="26"/>
        <end position="49"/>
    </location>
</feature>
<dbReference type="AlphaFoldDB" id="A0A3N4IIJ4"/>
<proteinExistence type="predicted"/>
<feature type="compositionally biased region" description="Polar residues" evidence="1">
    <location>
        <begin position="30"/>
        <end position="43"/>
    </location>
</feature>
<organism evidence="2 3">
    <name type="scientific">Ascobolus immersus RN42</name>
    <dbReference type="NCBI Taxonomy" id="1160509"/>
    <lineage>
        <taxon>Eukaryota</taxon>
        <taxon>Fungi</taxon>
        <taxon>Dikarya</taxon>
        <taxon>Ascomycota</taxon>
        <taxon>Pezizomycotina</taxon>
        <taxon>Pezizomycetes</taxon>
        <taxon>Pezizales</taxon>
        <taxon>Ascobolaceae</taxon>
        <taxon>Ascobolus</taxon>
    </lineage>
</organism>
<evidence type="ECO:0000313" key="2">
    <source>
        <dbReference type="EMBL" id="RPA81474.1"/>
    </source>
</evidence>
<sequence length="197" mass="21574">MSTISRSLCSQVIICYPEIHSKHLPPAIHRSTSSEPSSLTTNPTRPPFSITRTNQAAIVPTRPQPASSLQHIRWVLTKIDETFADYGSEKFAQPTMDDNATLAFLQSILPAIKGIVTAVPIPLDDDKRVLEASAEETASFLLSELTRGSTVDEVSVERFAIAVERLSVALIPLLQKGLIGEGSARGENARYEKFCLR</sequence>
<evidence type="ECO:0000313" key="3">
    <source>
        <dbReference type="Proteomes" id="UP000275078"/>
    </source>
</evidence>
<dbReference type="Proteomes" id="UP000275078">
    <property type="component" value="Unassembled WGS sequence"/>
</dbReference>
<accession>A0A3N4IIJ4</accession>
<name>A0A3N4IIJ4_ASCIM</name>
<protein>
    <submittedName>
        <fullName evidence="2">Uncharacterized protein</fullName>
    </submittedName>
</protein>
<keyword evidence="3" id="KW-1185">Reference proteome</keyword>
<gene>
    <name evidence="2" type="ORF">BJ508DRAFT_326369</name>
</gene>
<evidence type="ECO:0000256" key="1">
    <source>
        <dbReference type="SAM" id="MobiDB-lite"/>
    </source>
</evidence>